<feature type="compositionally biased region" description="Basic and acidic residues" evidence="6">
    <location>
        <begin position="2938"/>
        <end position="2957"/>
    </location>
</feature>
<feature type="compositionally biased region" description="Polar residues" evidence="6">
    <location>
        <begin position="1467"/>
        <end position="1477"/>
    </location>
</feature>
<proteinExistence type="inferred from homology"/>
<feature type="compositionally biased region" description="Basic and acidic residues" evidence="6">
    <location>
        <begin position="1686"/>
        <end position="1715"/>
    </location>
</feature>
<evidence type="ECO:0000256" key="6">
    <source>
        <dbReference type="SAM" id="MobiDB-lite"/>
    </source>
</evidence>
<dbReference type="EMBL" id="BLXT01003117">
    <property type="protein sequence ID" value="GFO00486.1"/>
    <property type="molecule type" value="Genomic_DNA"/>
</dbReference>
<feature type="compositionally biased region" description="Basic and acidic residues" evidence="6">
    <location>
        <begin position="2394"/>
        <end position="2410"/>
    </location>
</feature>
<feature type="region of interest" description="Disordered" evidence="6">
    <location>
        <begin position="1202"/>
        <end position="1304"/>
    </location>
</feature>
<feature type="compositionally biased region" description="Basic residues" evidence="6">
    <location>
        <begin position="2522"/>
        <end position="2533"/>
    </location>
</feature>
<dbReference type="EC" id="3.2.1.143" evidence="2"/>
<evidence type="ECO:0000256" key="4">
    <source>
        <dbReference type="PIRSR" id="PIRSR607724-1"/>
    </source>
</evidence>
<feature type="compositionally biased region" description="Basic and acidic residues" evidence="6">
    <location>
        <begin position="1635"/>
        <end position="1678"/>
    </location>
</feature>
<feature type="compositionally biased region" description="Low complexity" evidence="6">
    <location>
        <begin position="2132"/>
        <end position="2143"/>
    </location>
</feature>
<feature type="compositionally biased region" description="Low complexity" evidence="6">
    <location>
        <begin position="1752"/>
        <end position="1776"/>
    </location>
</feature>
<dbReference type="InterPro" id="IPR046372">
    <property type="entry name" value="PARG_cat_C"/>
</dbReference>
<feature type="region of interest" description="Disordered" evidence="6">
    <location>
        <begin position="3149"/>
        <end position="3212"/>
    </location>
</feature>
<feature type="active site" evidence="4">
    <location>
        <position position="291"/>
    </location>
</feature>
<feature type="compositionally biased region" description="Pro residues" evidence="6">
    <location>
        <begin position="1546"/>
        <end position="1555"/>
    </location>
</feature>
<feature type="compositionally biased region" description="Low complexity" evidence="6">
    <location>
        <begin position="1115"/>
        <end position="1139"/>
    </location>
</feature>
<feature type="region of interest" description="Disordered" evidence="6">
    <location>
        <begin position="1319"/>
        <end position="1366"/>
    </location>
</feature>
<evidence type="ECO:0000256" key="2">
    <source>
        <dbReference type="ARBA" id="ARBA00012255"/>
    </source>
</evidence>
<feature type="compositionally biased region" description="Low complexity" evidence="6">
    <location>
        <begin position="3168"/>
        <end position="3181"/>
    </location>
</feature>
<feature type="compositionally biased region" description="Basic residues" evidence="6">
    <location>
        <begin position="2968"/>
        <end position="2977"/>
    </location>
</feature>
<feature type="region of interest" description="Disordered" evidence="6">
    <location>
        <begin position="907"/>
        <end position="995"/>
    </location>
</feature>
<feature type="compositionally biased region" description="Low complexity" evidence="6">
    <location>
        <begin position="2534"/>
        <end position="2545"/>
    </location>
</feature>
<feature type="region of interest" description="Disordered" evidence="6">
    <location>
        <begin position="1015"/>
        <end position="1039"/>
    </location>
</feature>
<feature type="compositionally biased region" description="Polar residues" evidence="6">
    <location>
        <begin position="2509"/>
        <end position="2519"/>
    </location>
</feature>
<feature type="region of interest" description="Disordered" evidence="6">
    <location>
        <begin position="2509"/>
        <end position="2572"/>
    </location>
</feature>
<comment type="similarity">
    <text evidence="1">Belongs to the poly(ADP-ribose) glycohydrolase family.</text>
</comment>
<evidence type="ECO:0000256" key="3">
    <source>
        <dbReference type="ARBA" id="ARBA00022801"/>
    </source>
</evidence>
<feature type="compositionally biased region" description="Low complexity" evidence="6">
    <location>
        <begin position="983"/>
        <end position="993"/>
    </location>
</feature>
<feature type="active site" evidence="4">
    <location>
        <position position="309"/>
    </location>
</feature>
<feature type="compositionally biased region" description="Low complexity" evidence="6">
    <location>
        <begin position="1257"/>
        <end position="1268"/>
    </location>
</feature>
<feature type="compositionally biased region" description="Low complexity" evidence="6">
    <location>
        <begin position="2876"/>
        <end position="2886"/>
    </location>
</feature>
<feature type="region of interest" description="Disordered" evidence="6">
    <location>
        <begin position="2292"/>
        <end position="2335"/>
    </location>
</feature>
<dbReference type="PANTHER" id="PTHR12837:SF0">
    <property type="entry name" value="POLY(ADP-RIBOSE) GLYCOHYDROLASE"/>
    <property type="match status" value="1"/>
</dbReference>
<feature type="compositionally biased region" description="Low complexity" evidence="6">
    <location>
        <begin position="1283"/>
        <end position="1297"/>
    </location>
</feature>
<feature type="region of interest" description="Disordered" evidence="6">
    <location>
        <begin position="2724"/>
        <end position="2743"/>
    </location>
</feature>
<feature type="region of interest" description="Disordered" evidence="6">
    <location>
        <begin position="1540"/>
        <end position="1836"/>
    </location>
</feature>
<feature type="region of interest" description="Disordered" evidence="6">
    <location>
        <begin position="2751"/>
        <end position="2829"/>
    </location>
</feature>
<keyword evidence="10" id="KW-1185">Reference proteome</keyword>
<feature type="compositionally biased region" description="Low complexity" evidence="6">
    <location>
        <begin position="2045"/>
        <end position="2061"/>
    </location>
</feature>
<feature type="domain" description="PARG catalytic Macro" evidence="7">
    <location>
        <begin position="3013"/>
        <end position="3089"/>
    </location>
</feature>
<evidence type="ECO:0000259" key="8">
    <source>
        <dbReference type="Pfam" id="PF20811"/>
    </source>
</evidence>
<accession>A0AAV3ZX36</accession>
<gene>
    <name evidence="9" type="ORF">PoB_002699100</name>
</gene>
<feature type="region of interest" description="Disordered" evidence="6">
    <location>
        <begin position="1115"/>
        <end position="1146"/>
    </location>
</feature>
<protein>
    <recommendedName>
        <fullName evidence="2">poly(ADP-ribose) glycohydrolase</fullName>
        <ecNumber evidence="2">3.2.1.143</ecNumber>
    </recommendedName>
</protein>
<feature type="binding site" evidence="5">
    <location>
        <position position="349"/>
    </location>
    <ligand>
        <name>substrate</name>
    </ligand>
</feature>
<feature type="compositionally biased region" description="Basic and acidic residues" evidence="6">
    <location>
        <begin position="2766"/>
        <end position="2775"/>
    </location>
</feature>
<feature type="compositionally biased region" description="Low complexity" evidence="6">
    <location>
        <begin position="2776"/>
        <end position="2795"/>
    </location>
</feature>
<feature type="compositionally biased region" description="Basic residues" evidence="6">
    <location>
        <begin position="1879"/>
        <end position="1895"/>
    </location>
</feature>
<feature type="compositionally biased region" description="Basic and acidic residues" evidence="6">
    <location>
        <begin position="3184"/>
        <end position="3195"/>
    </location>
</feature>
<evidence type="ECO:0000256" key="1">
    <source>
        <dbReference type="ARBA" id="ARBA00009545"/>
    </source>
</evidence>
<feature type="compositionally biased region" description="Basic and acidic residues" evidence="6">
    <location>
        <begin position="1410"/>
        <end position="1421"/>
    </location>
</feature>
<dbReference type="PANTHER" id="PTHR12837">
    <property type="entry name" value="POLY ADP-RIBOSE GLYCOHYDROLASE"/>
    <property type="match status" value="1"/>
</dbReference>
<feature type="compositionally biased region" description="Polar residues" evidence="6">
    <location>
        <begin position="1355"/>
        <end position="1366"/>
    </location>
</feature>
<feature type="binding site" evidence="5">
    <location>
        <position position="294"/>
    </location>
    <ligand>
        <name>substrate</name>
    </ligand>
</feature>
<feature type="compositionally biased region" description="Basic and acidic residues" evidence="6">
    <location>
        <begin position="1222"/>
        <end position="1238"/>
    </location>
</feature>
<feature type="compositionally biased region" description="Low complexity" evidence="6">
    <location>
        <begin position="2424"/>
        <end position="2434"/>
    </location>
</feature>
<evidence type="ECO:0000313" key="10">
    <source>
        <dbReference type="Proteomes" id="UP000735302"/>
    </source>
</evidence>
<feature type="active site" evidence="4">
    <location>
        <position position="310"/>
    </location>
</feature>
<feature type="region of interest" description="Disordered" evidence="6">
    <location>
        <begin position="2388"/>
        <end position="2441"/>
    </location>
</feature>
<dbReference type="GO" id="GO:1990966">
    <property type="term" value="P:ATP generation from poly-ADP-D-ribose"/>
    <property type="evidence" value="ECO:0007669"/>
    <property type="project" value="TreeGrafter"/>
</dbReference>
<feature type="domain" description="PARG helical" evidence="8">
    <location>
        <begin position="131"/>
        <end position="248"/>
    </location>
</feature>
<feature type="binding site" evidence="5">
    <location>
        <position position="308"/>
    </location>
    <ligand>
        <name>substrate</name>
    </ligand>
</feature>
<dbReference type="GO" id="GO:0009225">
    <property type="term" value="P:nucleotide-sugar metabolic process"/>
    <property type="evidence" value="ECO:0007669"/>
    <property type="project" value="TreeGrafter"/>
</dbReference>
<feature type="compositionally biased region" description="Basic and acidic residues" evidence="6">
    <location>
        <begin position="1869"/>
        <end position="1878"/>
    </location>
</feature>
<dbReference type="GO" id="GO:0005975">
    <property type="term" value="P:carbohydrate metabolic process"/>
    <property type="evidence" value="ECO:0007669"/>
    <property type="project" value="InterPro"/>
</dbReference>
<feature type="domain" description="PARG catalytic Macro" evidence="7">
    <location>
        <begin position="262"/>
        <end position="403"/>
    </location>
</feature>
<feature type="region of interest" description="Disordered" evidence="6">
    <location>
        <begin position="2862"/>
        <end position="3003"/>
    </location>
</feature>
<dbReference type="Proteomes" id="UP000735302">
    <property type="component" value="Unassembled WGS sequence"/>
</dbReference>
<dbReference type="InterPro" id="IPR007724">
    <property type="entry name" value="Poly_GlycHdrlase"/>
</dbReference>
<sequence length="3225" mass="348927">MAEAGEIQSQQTKDEMESMEAKTFVLLPSDLQCWPVVKEFLLELQGRLINENISAQEMSWYMQVVYNTIQNENCGPVLRRASASLSCKSGGGSAPSDAHKMRAQLQASVRKRPGINCVWYGMLKYLKEIPKDEADAFLFNTLPRILEMALGIEECQPKEGLALSEQQIGGTTELSRQFVSSVVACLFLCLFPERKRDKASRLNVVNFTKFFKHLPIPSQVAKLQCVLCYFENVIKRGMEINGNITLSRKSAGSDWLLGFDELLQCDLQLCPVSLHHTGVIEDSGPEALHVDFANRSIGGGVLGRGRVQEEIRFSTCPELLVALLFMESLQANEAIFISGFEQFSSYSGYADSLSFAGPYRGQGQLHSLVAIDAVSYKSKPLICQYEEASVLRDLNKALVGFSCIGVHVTPAPLLSIVEDASVTQDVAADMVTSVLTEAVSEAADTQEEESRYLEWQRSIQDPEFEAFVPLRQLEQQHEESQTIVKLEPESRDSERGPLEVLCVEQQVFAEQRAHHPHITPEISPLSSSQAIFSIIPAPYDPAYSAKPVLDPPQPMPLSPSPAAQLSQVNVPCVSSCNVDFVSPIHPMTKDPHQDIRASHLLPSTPDCFSTLAMTLPAEDSTSASVHPPHSLPSLVLQTDQGELSEIFFESDSLGNLSRVLVNRTVESASHVSPAAETDSQNLEILSSDDVAAGSNVPLLSLDNSITESTTTPLPSRRGITSHPIHSNNESNIPHTTAEKLKTKVSSCLSPESPLSSLAISSICHAEQADLSLPSASISHQSLEISPPLPASGMEESLSSAQPTLPVAFSLADSSEDLFQLRSPSSSNVGDSCEDVSSYSNTPRSLDITIPVPNPSLTGTSLERAGSALSNLSMVVNVDSPTPSCASIEDDLGRMLYVSVDNEGECEGGTGAGSGRLGSHIFPRHNRRLPSSTMSPRSKLAMQKQQASASSLGSVPVPQASSCVHSNPPFQARLTSGHPIPADTSSTSNTTSATDGRVIFDSQQIYSTSTITTLTTTTSTTISPTTSPAVEPSQSTSLTRKNSRDLYVELKEFLSSSSCSSRDSAGSWSGIHPPLSSSSSFGSRSGSLSSHRGSNGFTGDFLEFWNHYRRRSSQMSQLSDSSSSFTTSSSASMSGASRRSSSSHKHSIDFNTDLEDISESLLKHSHGVIEEEGGGVVGMVTDFATHSASAAFQSGVTTAISKASDEAPLADPEDISLTVPPAGDRRSTDITEGVEKEPCTKLTQSKSHVKSAIPVPSPSGRGQSSLSSRDPVDTPVVEGSENKVSVVSEPSPGPSHVSAPSKAMSGTAALTRRALLGKAYPRTSTLKRQQEVSIHPEDEEQEVMESTAYEPPAETRGQSLTAEKSSPMTPLHIDIVADEETEQFSAKMRKKHPVDSCFLGSSQKIHLHQSPAEERFQDDPKRSQSKPCVPATSHTPACPSADSGYISLLSTAGRTGCESAFQFSPSSTSFISPRQLESQPHPHHVDEASLSEESGAKEKSHEEKHSSLQGEREQAQGAGATFSVKTLQSGEQKLFATLETKTIYLAEPPPHSPPPSGAKAATETGKMDAAESSHSGTDSLAEASARLKKKETSSKQTSSGSRQKVKSQISSIPRKRTSSDPSGGVKAASRNSSKWTRRDSQTKKTESKHVKEDTKPRRLDRAVSEPCDVSDRATSRTAERSVQSESQPRKVESKSSKELKTKTTVGKPERLPAERRARGKSSKMVLSPGAQEQPVSRTGRRRSSNTSADGADGSVSDGFSLSPSPSSGASGPVKSSSIPKYKDSGKKSSPLTSFQGKSPLYPSKLPKSDTRLLVVGRLEKEKKRHHHQSKASSKLPVERQVRQEPFFHIHKSRYVFSDVAAPLKDKKSRKVAEDSSRKKSDGHHHHSQHHYHHSLSSKKPQEEHRKTSKTEQRVKKKKPAKLSSKIFRFVSSIGERALSEAVLEGADIVAQRSLIASLTGEQTREISDEVYSWFSNKIINQVFSHILHDLESRDRQQLTAGSPLLGSRNLPTSQQLREIGASSGSPGEELGGRMFPSPVDASATDSLSRSLSPSILSRSPMSQATRAASPSSTGVKSPLASGGAGGDGSAESSHKRQGSVKMVKFQVGPGRRGSDADAAETVPMPPTDSQSHLAASPVSPSSTSSLHILSSPASLFPVISSTSIPIPTRRRSSFDLASLSPPSSAMKAMGFSPPLRPIPLPASPLFIPSTPERPGGDAAVTDSAAKMLGSIDLSLDIYQVAASIVDQVFQNISDSVKDPHSDLSAHCVDGDFQRERPGCEGFVTNIFSSSSAASRSSSAKTKTTSGTASTKARGNNHSAHHQTRRSMSPSLGLFSRQPMSRQVLTSAFLRVEGGGGWGPTLRTYQRRSSEPGQTSVQLTLQALNSIKFSSQAADEQARQRKVSRTDDDIGRHSSGRTWRRGSLDGGFTSSSSSSFEGRRRSSCGFKDPVLSRFAEELMKADTSVPELVIVGSHPSSTSTGSRRSSFSGFRDTTLAYLESELLNTSFTSVNSLPLSASTSPRASQRRHRRRHRHATTTTTATASTSDSHYRQPDLDRSHSRESAHSQMSGGAAQWKSDSSDAEYWFPPPRLVGEEFRLEYERQHSQEELEDCATFFAGQVVQEAVCVLRQDPDFQQLAAVKKPEDRDVDIFAENLTDQILRDVYFSTANAAGVDHSDEAAVTTVGSHDVSHGGGKQSQRKDELSKHYGKGARPKVWIPSQAGKLSAESPAYDLPPRKHVRSRHSEEVHIVPDLPLDYDSGRKKNRARLKGDAKERRQLLTPPASASLGSSSTRPSSSQVQTPNVQLPPVMSSLPVPIKGSHLQQSPQPRLKVRIPTRTIPSPAQATPHSKELKFQARAADVGDVSTCSSSDTCDESDNTSSSLLSLTSSEEDIGPQGLLHLDEREGLRGQGRRYPQVVAARSSAGSDSERKSSHSGNLSRGKESAVSMDEKLTLRESPIRPKKQAGSSLPKRKTRQVRLSKKDRENLYGHSRSRASQGRELVSGSKEEHSWPAIDQFASDLIQRVFTEAMEECRQARWKRFVSYQRPIATGNWGCGAFRGDVQLKFFLQWLAASVARCPNFVYYTFGETALVQAEDLVKLCSGRNVGELARLLRSYCHTVCLHLSPASSSSSSSSSSTRCSSFTLTEATPVIPGQSPSTPSALKPKRAASFESSEQNLQQQQQRSRRFESKRPRPESKPSLAGQQSKGQGQLPITLFEFLQEQLQKG</sequence>
<feature type="compositionally biased region" description="Basic and acidic residues" evidence="6">
    <location>
        <begin position="1898"/>
        <end position="1912"/>
    </location>
</feature>
<dbReference type="Pfam" id="PF20811">
    <property type="entry name" value="PARG_cat_N"/>
    <property type="match status" value="1"/>
</dbReference>
<feature type="region of interest" description="Disordered" evidence="6">
    <location>
        <begin position="1864"/>
        <end position="1918"/>
    </location>
</feature>
<feature type="region of interest" description="Disordered" evidence="6">
    <location>
        <begin position="703"/>
        <end position="733"/>
    </location>
</feature>
<feature type="compositionally biased region" description="Polar residues" evidence="6">
    <location>
        <begin position="1786"/>
        <end position="1795"/>
    </location>
</feature>
<evidence type="ECO:0000256" key="5">
    <source>
        <dbReference type="PIRSR" id="PIRSR607724-2"/>
    </source>
</evidence>
<feature type="compositionally biased region" description="Low complexity" evidence="6">
    <location>
        <begin position="1015"/>
        <end position="1027"/>
    </location>
</feature>
<feature type="region of interest" description="Disordered" evidence="6">
    <location>
        <begin position="1399"/>
        <end position="1440"/>
    </location>
</feature>
<name>A0AAV3ZX36_9GAST</name>
<dbReference type="InterPro" id="IPR048362">
    <property type="entry name" value="PARG_helical"/>
</dbReference>
<feature type="compositionally biased region" description="Basic and acidic residues" evidence="6">
    <location>
        <begin position="1493"/>
        <end position="1513"/>
    </location>
</feature>
<evidence type="ECO:0000313" key="9">
    <source>
        <dbReference type="EMBL" id="GFO00486.1"/>
    </source>
</evidence>
<feature type="compositionally biased region" description="Basic and acidic residues" evidence="6">
    <location>
        <begin position="2546"/>
        <end position="2562"/>
    </location>
</feature>
<dbReference type="GO" id="GO:0005634">
    <property type="term" value="C:nucleus"/>
    <property type="evidence" value="ECO:0007669"/>
    <property type="project" value="TreeGrafter"/>
</dbReference>
<feature type="compositionally biased region" description="Polar residues" evidence="6">
    <location>
        <begin position="2062"/>
        <end position="2074"/>
    </location>
</feature>
<keyword evidence="3" id="KW-0378">Hydrolase</keyword>
<dbReference type="Pfam" id="PF05028">
    <property type="entry name" value="PARG_cat_C"/>
    <property type="match status" value="2"/>
</dbReference>
<feature type="region of interest" description="Disordered" evidence="6">
    <location>
        <begin position="1467"/>
        <end position="1523"/>
    </location>
</feature>
<dbReference type="GO" id="GO:0005737">
    <property type="term" value="C:cytoplasm"/>
    <property type="evidence" value="ECO:0007669"/>
    <property type="project" value="TreeGrafter"/>
</dbReference>
<feature type="compositionally biased region" description="Low complexity" evidence="6">
    <location>
        <begin position="2292"/>
        <end position="2312"/>
    </location>
</feature>
<feature type="compositionally biased region" description="Polar residues" evidence="6">
    <location>
        <begin position="703"/>
        <end position="713"/>
    </location>
</feature>
<comment type="caution">
    <text evidence="9">The sequence shown here is derived from an EMBL/GenBank/DDBJ whole genome shotgun (WGS) entry which is preliminary data.</text>
</comment>
<feature type="region of interest" description="Disordered" evidence="6">
    <location>
        <begin position="1999"/>
        <end position="2143"/>
    </location>
</feature>
<reference evidence="9 10" key="1">
    <citation type="journal article" date="2021" name="Elife">
        <title>Chloroplast acquisition without the gene transfer in kleptoplastic sea slugs, Plakobranchus ocellatus.</title>
        <authorList>
            <person name="Maeda T."/>
            <person name="Takahashi S."/>
            <person name="Yoshida T."/>
            <person name="Shimamura S."/>
            <person name="Takaki Y."/>
            <person name="Nagai Y."/>
            <person name="Toyoda A."/>
            <person name="Suzuki Y."/>
            <person name="Arimoto A."/>
            <person name="Ishii H."/>
            <person name="Satoh N."/>
            <person name="Nishiyama T."/>
            <person name="Hasebe M."/>
            <person name="Maruyama T."/>
            <person name="Minagawa J."/>
            <person name="Obokata J."/>
            <person name="Shigenobu S."/>
        </authorList>
    </citation>
    <scope>NUCLEOTIDE SEQUENCE [LARGE SCALE GENOMIC DNA]</scope>
</reference>
<dbReference type="GO" id="GO:0006282">
    <property type="term" value="P:regulation of DNA repair"/>
    <property type="evidence" value="ECO:0007669"/>
    <property type="project" value="InterPro"/>
</dbReference>
<feature type="compositionally biased region" description="Polar residues" evidence="6">
    <location>
        <begin position="942"/>
        <end position="968"/>
    </location>
</feature>
<feature type="region of interest" description="Disordered" evidence="6">
    <location>
        <begin position="2679"/>
        <end position="2718"/>
    </location>
</feature>
<feature type="compositionally biased region" description="Polar residues" evidence="6">
    <location>
        <begin position="723"/>
        <end position="733"/>
    </location>
</feature>
<evidence type="ECO:0000259" key="7">
    <source>
        <dbReference type="Pfam" id="PF05028"/>
    </source>
</evidence>
<dbReference type="GO" id="GO:0004649">
    <property type="term" value="F:poly(ADP-ribose) glycohydrolase activity"/>
    <property type="evidence" value="ECO:0007669"/>
    <property type="project" value="UniProtKB-EC"/>
</dbReference>
<organism evidence="9 10">
    <name type="scientific">Plakobranchus ocellatus</name>
    <dbReference type="NCBI Taxonomy" id="259542"/>
    <lineage>
        <taxon>Eukaryota</taxon>
        <taxon>Metazoa</taxon>
        <taxon>Spiralia</taxon>
        <taxon>Lophotrochozoa</taxon>
        <taxon>Mollusca</taxon>
        <taxon>Gastropoda</taxon>
        <taxon>Heterobranchia</taxon>
        <taxon>Euthyneura</taxon>
        <taxon>Panpulmonata</taxon>
        <taxon>Sacoglossa</taxon>
        <taxon>Placobranchoidea</taxon>
        <taxon>Plakobranchidae</taxon>
        <taxon>Plakobranchus</taxon>
    </lineage>
</organism>